<evidence type="ECO:0000313" key="3">
    <source>
        <dbReference type="Proteomes" id="UP000607653"/>
    </source>
</evidence>
<protein>
    <submittedName>
        <fullName evidence="2">Uncharacterized protein</fullName>
    </submittedName>
</protein>
<name>A0A822YFV5_NELNU</name>
<evidence type="ECO:0000313" key="2">
    <source>
        <dbReference type="EMBL" id="DAD31053.1"/>
    </source>
</evidence>
<accession>A0A822YFV5</accession>
<feature type="region of interest" description="Disordered" evidence="1">
    <location>
        <begin position="29"/>
        <end position="77"/>
    </location>
</feature>
<comment type="caution">
    <text evidence="2">The sequence shown here is derived from an EMBL/GenBank/DDBJ whole genome shotgun (WGS) entry which is preliminary data.</text>
</comment>
<feature type="region of interest" description="Disordered" evidence="1">
    <location>
        <begin position="1"/>
        <end position="20"/>
    </location>
</feature>
<feature type="compositionally biased region" description="Low complexity" evidence="1">
    <location>
        <begin position="9"/>
        <end position="20"/>
    </location>
</feature>
<dbReference type="EMBL" id="DUZY01000003">
    <property type="protein sequence ID" value="DAD31053.1"/>
    <property type="molecule type" value="Genomic_DNA"/>
</dbReference>
<sequence>MPSHHLPASSPISPRDSSFSLSLLPNYHLLFYHPPTSPSPSVSSQGEEEKEEKDEDETEERENGYIAGEEEKKPPAG</sequence>
<organism evidence="2 3">
    <name type="scientific">Nelumbo nucifera</name>
    <name type="common">Sacred lotus</name>
    <dbReference type="NCBI Taxonomy" id="4432"/>
    <lineage>
        <taxon>Eukaryota</taxon>
        <taxon>Viridiplantae</taxon>
        <taxon>Streptophyta</taxon>
        <taxon>Embryophyta</taxon>
        <taxon>Tracheophyta</taxon>
        <taxon>Spermatophyta</taxon>
        <taxon>Magnoliopsida</taxon>
        <taxon>Proteales</taxon>
        <taxon>Nelumbonaceae</taxon>
        <taxon>Nelumbo</taxon>
    </lineage>
</organism>
<gene>
    <name evidence="2" type="ORF">HUJ06_009904</name>
</gene>
<dbReference type="AlphaFoldDB" id="A0A822YFV5"/>
<feature type="compositionally biased region" description="Acidic residues" evidence="1">
    <location>
        <begin position="46"/>
        <end position="60"/>
    </location>
</feature>
<evidence type="ECO:0000256" key="1">
    <source>
        <dbReference type="SAM" id="MobiDB-lite"/>
    </source>
</evidence>
<reference evidence="2 3" key="1">
    <citation type="journal article" date="2020" name="Mol. Biol. Evol.">
        <title>Distinct Expression and Methylation Patterns for Genes with Different Fates following a Single Whole-Genome Duplication in Flowering Plants.</title>
        <authorList>
            <person name="Shi T."/>
            <person name="Rahmani R.S."/>
            <person name="Gugger P.F."/>
            <person name="Wang M."/>
            <person name="Li H."/>
            <person name="Zhang Y."/>
            <person name="Li Z."/>
            <person name="Wang Q."/>
            <person name="Van de Peer Y."/>
            <person name="Marchal K."/>
            <person name="Chen J."/>
        </authorList>
    </citation>
    <scope>NUCLEOTIDE SEQUENCE [LARGE SCALE GENOMIC DNA]</scope>
    <source>
        <tissue evidence="2">Leaf</tissue>
    </source>
</reference>
<dbReference type="Proteomes" id="UP000607653">
    <property type="component" value="Unassembled WGS sequence"/>
</dbReference>
<proteinExistence type="predicted"/>
<keyword evidence="3" id="KW-1185">Reference proteome</keyword>